<dbReference type="PROSITE" id="PS50887">
    <property type="entry name" value="GGDEF"/>
    <property type="match status" value="1"/>
</dbReference>
<dbReference type="InterPro" id="IPR043128">
    <property type="entry name" value="Rev_trsase/Diguanyl_cyclase"/>
</dbReference>
<dbReference type="FunFam" id="3.30.70.270:FF:000001">
    <property type="entry name" value="Diguanylate cyclase domain protein"/>
    <property type="match status" value="1"/>
</dbReference>
<feature type="transmembrane region" description="Helical" evidence="1">
    <location>
        <begin position="252"/>
        <end position="272"/>
    </location>
</feature>
<feature type="transmembrane region" description="Helical" evidence="1">
    <location>
        <begin position="116"/>
        <end position="138"/>
    </location>
</feature>
<organism evidence="3 4">
    <name type="scientific">Parazoarcus communis</name>
    <dbReference type="NCBI Taxonomy" id="41977"/>
    <lineage>
        <taxon>Bacteria</taxon>
        <taxon>Pseudomonadati</taxon>
        <taxon>Pseudomonadota</taxon>
        <taxon>Betaproteobacteria</taxon>
        <taxon>Rhodocyclales</taxon>
        <taxon>Zoogloeaceae</taxon>
        <taxon>Parazoarcus</taxon>
    </lineage>
</organism>
<evidence type="ECO:0000256" key="1">
    <source>
        <dbReference type="SAM" id="Phobius"/>
    </source>
</evidence>
<dbReference type="AlphaFoldDB" id="A0A2U8GN37"/>
<evidence type="ECO:0000259" key="2">
    <source>
        <dbReference type="PROSITE" id="PS50887"/>
    </source>
</evidence>
<dbReference type="Gene3D" id="3.30.70.270">
    <property type="match status" value="1"/>
</dbReference>
<evidence type="ECO:0000313" key="3">
    <source>
        <dbReference type="EMBL" id="AWI75067.1"/>
    </source>
</evidence>
<keyword evidence="4" id="KW-1185">Reference proteome</keyword>
<keyword evidence="1" id="KW-0812">Transmembrane</keyword>
<dbReference type="GO" id="GO:0003824">
    <property type="term" value="F:catalytic activity"/>
    <property type="evidence" value="ECO:0007669"/>
    <property type="project" value="UniProtKB-ARBA"/>
</dbReference>
<dbReference type="Proteomes" id="UP000244930">
    <property type="component" value="Chromosome"/>
</dbReference>
<dbReference type="KEGG" id="acom:CEW83_07390"/>
<dbReference type="PANTHER" id="PTHR46663">
    <property type="entry name" value="DIGUANYLATE CYCLASE DGCT-RELATED"/>
    <property type="match status" value="1"/>
</dbReference>
<reference evidence="3 4" key="1">
    <citation type="submission" date="2017-06" db="EMBL/GenBank/DDBJ databases">
        <title>Azoarcus.</title>
        <authorList>
            <person name="Woo J.-H."/>
            <person name="Kim H.-S."/>
        </authorList>
    </citation>
    <scope>NUCLEOTIDE SEQUENCE [LARGE SCALE GENOMIC DNA]</scope>
    <source>
        <strain evidence="3 4">TSPY31</strain>
    </source>
</reference>
<keyword evidence="1" id="KW-1133">Transmembrane helix</keyword>
<sequence length="489" mass="52502">MKGPPLRRSRSTQVLLRFPIIFSAYWLAWQAASLFEVYPNVSAFYASAGLTVCFTMAHGLIGVPALYLSIVAVRILDLPAPGFSAIVLLDPIREICVYGLVGAHLRQYWTRPNYRFSLPIAVRVIYSAFLASLSSALLATRTPALGSTPAELLGTTVLSFWGGDFAGVMITVPAFMILYRIFSPPLNGGSMNLIDALRTARALSLVIYPLLGLSIALFSVALPALLEVDTRIAILILFPVVLAGLSRGTIVGFLVATVSCATLLVAGSALGFNINEPIEIQLILALAVALGLMAGASHDDKEHAWTLATFDAVTGLPNRYMVMDRLEDALTSARRTKTTVAVMYIDLDHFKEVNDTLGHHAGDNLLKQAGERIRNAVRRSDTVARIGGDEFVVVLSSVDSIEGADHVARNVLSALEQPFSLGARMVTISASIGVAVHSITSQTTDDVLRQADHAMYQAKSGGRNRIYHSSTPCAGTAFVLGELRSSTSN</sequence>
<feature type="domain" description="GGDEF" evidence="2">
    <location>
        <begin position="338"/>
        <end position="471"/>
    </location>
</feature>
<dbReference type="SMART" id="SM00267">
    <property type="entry name" value="GGDEF"/>
    <property type="match status" value="1"/>
</dbReference>
<name>A0A2U8GN37_9RHOO</name>
<keyword evidence="1" id="KW-0472">Membrane</keyword>
<feature type="transmembrane region" description="Helical" evidence="1">
    <location>
        <begin position="44"/>
        <end position="68"/>
    </location>
</feature>
<dbReference type="RefSeq" id="WP_108948775.1">
    <property type="nucleotide sequence ID" value="NZ_CP022187.1"/>
</dbReference>
<accession>A0A2U8GN37</accession>
<dbReference type="NCBIfam" id="TIGR00254">
    <property type="entry name" value="GGDEF"/>
    <property type="match status" value="1"/>
</dbReference>
<dbReference type="InterPro" id="IPR000160">
    <property type="entry name" value="GGDEF_dom"/>
</dbReference>
<feature type="transmembrane region" description="Helical" evidence="1">
    <location>
        <begin position="228"/>
        <end position="245"/>
    </location>
</feature>
<feature type="transmembrane region" description="Helical" evidence="1">
    <location>
        <begin position="202"/>
        <end position="222"/>
    </location>
</feature>
<protein>
    <recommendedName>
        <fullName evidence="2">GGDEF domain-containing protein</fullName>
    </recommendedName>
</protein>
<dbReference type="EMBL" id="CP022187">
    <property type="protein sequence ID" value="AWI75067.1"/>
    <property type="molecule type" value="Genomic_DNA"/>
</dbReference>
<dbReference type="InterPro" id="IPR052163">
    <property type="entry name" value="DGC-Regulatory_Protein"/>
</dbReference>
<dbReference type="SUPFAM" id="SSF55073">
    <property type="entry name" value="Nucleotide cyclase"/>
    <property type="match status" value="1"/>
</dbReference>
<dbReference type="PANTHER" id="PTHR46663:SF2">
    <property type="entry name" value="GGDEF DOMAIN-CONTAINING PROTEIN"/>
    <property type="match status" value="1"/>
</dbReference>
<evidence type="ECO:0000313" key="4">
    <source>
        <dbReference type="Proteomes" id="UP000244930"/>
    </source>
</evidence>
<feature type="transmembrane region" description="Helical" evidence="1">
    <location>
        <begin position="158"/>
        <end position="182"/>
    </location>
</feature>
<dbReference type="Pfam" id="PF00990">
    <property type="entry name" value="GGDEF"/>
    <property type="match status" value="1"/>
</dbReference>
<gene>
    <name evidence="3" type="ORF">CEW83_07390</name>
</gene>
<dbReference type="CDD" id="cd01949">
    <property type="entry name" value="GGDEF"/>
    <property type="match status" value="1"/>
</dbReference>
<feature type="transmembrane region" description="Helical" evidence="1">
    <location>
        <begin position="14"/>
        <end position="32"/>
    </location>
</feature>
<dbReference type="InterPro" id="IPR029787">
    <property type="entry name" value="Nucleotide_cyclase"/>
</dbReference>
<proteinExistence type="predicted"/>